<evidence type="ECO:0000313" key="2">
    <source>
        <dbReference type="Proteomes" id="UP000614580"/>
    </source>
</evidence>
<dbReference type="InterPro" id="IPR001451">
    <property type="entry name" value="Hexapep"/>
</dbReference>
<reference evidence="1" key="1">
    <citation type="submission" date="2020-12" db="EMBL/GenBank/DDBJ databases">
        <authorList>
            <person name="Hahn C.J."/>
            <person name="Laso-Perez R."/>
            <person name="Vulcano F."/>
            <person name="Vaziourakis K.-M."/>
            <person name="Stokke R."/>
            <person name="Steen I.H."/>
            <person name="Teske A."/>
            <person name="Boetius A."/>
            <person name="Liebeke M."/>
            <person name="Amann R."/>
            <person name="Knittel K."/>
        </authorList>
    </citation>
    <scope>NUCLEOTIDE SEQUENCE</scope>
    <source>
        <strain evidence="1">Gfbio:c6db26ca-90af-429b-aeed-0e3e8aed0b5e:GoM-Arc1_AMV-AAA_792_C10</strain>
    </source>
</reference>
<dbReference type="CDD" id="cd04647">
    <property type="entry name" value="LbH_MAT_like"/>
    <property type="match status" value="1"/>
</dbReference>
<accession>A0A812A0Y7</accession>
<dbReference type="EMBL" id="CAJHZY010000126">
    <property type="protein sequence ID" value="CAD7767296.1"/>
    <property type="molecule type" value="Genomic_DNA"/>
</dbReference>
<gene>
    <name evidence="1" type="primary">dapH_2</name>
    <name evidence="1" type="ORF">DNFNHJIP_00704</name>
</gene>
<dbReference type="Proteomes" id="UP000614580">
    <property type="component" value="Unassembled WGS sequence"/>
</dbReference>
<dbReference type="InterPro" id="IPR051159">
    <property type="entry name" value="Hexapeptide_acetyltransf"/>
</dbReference>
<dbReference type="Pfam" id="PF00132">
    <property type="entry name" value="Hexapep"/>
    <property type="match status" value="1"/>
</dbReference>
<dbReference type="AlphaFoldDB" id="A0A812A0Y7"/>
<dbReference type="Gene3D" id="2.160.10.10">
    <property type="entry name" value="Hexapeptide repeat proteins"/>
    <property type="match status" value="1"/>
</dbReference>
<protein>
    <submittedName>
        <fullName evidence="1">2,3,4,5-tetrahydropyridine-2,6-dicarboxylate N-acetyltransferase</fullName>
        <ecNumber evidence="1">2.3.1.89</ecNumber>
    </submittedName>
</protein>
<name>A0A812A0Y7_9EURY</name>
<dbReference type="SUPFAM" id="SSF51161">
    <property type="entry name" value="Trimeric LpxA-like enzymes"/>
    <property type="match status" value="1"/>
</dbReference>
<sequence length="218" mass="23673">MRISGILNKISSMLSQYKIRELLPYFLFYCLEKSKLYVNTFGSKIICIIWNVKIGEGAKFYGLPLIRKHPSGSVDIGTNCSFRSSQWSNSIGLNRKCYINASKNAEIVIGRDCGFSGTVIAATKSIIIGDRVLCGANVTISDTDRHSVNSLERFQKEPPAAKPVFIGDDVWLGMNVVVLKGVTIGNGTVVSANSVVTHTLPENVIAGGHPAVVLKPIN</sequence>
<dbReference type="GO" id="GO:0047200">
    <property type="term" value="F:tetrahydrodipicolinate N-acetyltransferase activity"/>
    <property type="evidence" value="ECO:0007669"/>
    <property type="project" value="UniProtKB-EC"/>
</dbReference>
<keyword evidence="1" id="KW-0808">Transferase</keyword>
<evidence type="ECO:0000313" key="1">
    <source>
        <dbReference type="EMBL" id="CAD7767296.1"/>
    </source>
</evidence>
<dbReference type="PANTHER" id="PTHR23416">
    <property type="entry name" value="SIALIC ACID SYNTHASE-RELATED"/>
    <property type="match status" value="1"/>
</dbReference>
<keyword evidence="1" id="KW-0012">Acyltransferase</keyword>
<dbReference type="EC" id="2.3.1.89" evidence="1"/>
<comment type="caution">
    <text evidence="1">The sequence shown here is derived from an EMBL/GenBank/DDBJ whole genome shotgun (WGS) entry which is preliminary data.</text>
</comment>
<organism evidence="1 2">
    <name type="scientific">Candidatus Argoarchaeum ethanivorans</name>
    <dbReference type="NCBI Taxonomy" id="2608793"/>
    <lineage>
        <taxon>Archaea</taxon>
        <taxon>Methanobacteriati</taxon>
        <taxon>Methanobacteriota</taxon>
        <taxon>Stenosarchaea group</taxon>
        <taxon>Methanomicrobia</taxon>
        <taxon>Methanosarcinales</taxon>
        <taxon>Methanosarcinales incertae sedis</taxon>
        <taxon>GOM Arc I cluster</taxon>
        <taxon>Candidatus Argoarchaeum</taxon>
    </lineage>
</organism>
<dbReference type="PANTHER" id="PTHR23416:SF78">
    <property type="entry name" value="LIPOPOLYSACCHARIDE BIOSYNTHESIS O-ACETYL TRANSFERASE WBBJ-RELATED"/>
    <property type="match status" value="1"/>
</dbReference>
<dbReference type="InterPro" id="IPR011004">
    <property type="entry name" value="Trimer_LpxA-like_sf"/>
</dbReference>
<proteinExistence type="predicted"/>